<dbReference type="EMBL" id="CASHSV030000024">
    <property type="protein sequence ID" value="CAJ2641431.1"/>
    <property type="molecule type" value="Genomic_DNA"/>
</dbReference>
<reference evidence="1" key="1">
    <citation type="submission" date="2023-10" db="EMBL/GenBank/DDBJ databases">
        <authorList>
            <person name="Rodriguez Cubillos JULIANA M."/>
            <person name="De Vega J."/>
        </authorList>
    </citation>
    <scope>NUCLEOTIDE SEQUENCE</scope>
</reference>
<keyword evidence="2" id="KW-1185">Reference proteome</keyword>
<gene>
    <name evidence="1" type="ORF">MILVUS5_LOCUS11086</name>
</gene>
<proteinExistence type="predicted"/>
<name>A0ACB0JBQ1_TRIPR</name>
<dbReference type="Proteomes" id="UP001177021">
    <property type="component" value="Unassembled WGS sequence"/>
</dbReference>
<comment type="caution">
    <text evidence="1">The sequence shown here is derived from an EMBL/GenBank/DDBJ whole genome shotgun (WGS) entry which is preliminary data.</text>
</comment>
<evidence type="ECO:0000313" key="1">
    <source>
        <dbReference type="EMBL" id="CAJ2641431.1"/>
    </source>
</evidence>
<protein>
    <submittedName>
        <fullName evidence="1">Uncharacterized protein</fullName>
    </submittedName>
</protein>
<organism evidence="1 2">
    <name type="scientific">Trifolium pratense</name>
    <name type="common">Red clover</name>
    <dbReference type="NCBI Taxonomy" id="57577"/>
    <lineage>
        <taxon>Eukaryota</taxon>
        <taxon>Viridiplantae</taxon>
        <taxon>Streptophyta</taxon>
        <taxon>Embryophyta</taxon>
        <taxon>Tracheophyta</taxon>
        <taxon>Spermatophyta</taxon>
        <taxon>Magnoliopsida</taxon>
        <taxon>eudicotyledons</taxon>
        <taxon>Gunneridae</taxon>
        <taxon>Pentapetalae</taxon>
        <taxon>rosids</taxon>
        <taxon>fabids</taxon>
        <taxon>Fabales</taxon>
        <taxon>Fabaceae</taxon>
        <taxon>Papilionoideae</taxon>
        <taxon>50 kb inversion clade</taxon>
        <taxon>NPAAA clade</taxon>
        <taxon>Hologalegina</taxon>
        <taxon>IRL clade</taxon>
        <taxon>Trifolieae</taxon>
        <taxon>Trifolium</taxon>
    </lineage>
</organism>
<accession>A0ACB0JBQ1</accession>
<sequence length="333" mass="37513">MGKEEWPMAATVKPNEDRPMADSMQIVDGGAVLFPGATLPLRATLPGFVTAIERALSGVDVPRYTVAVIQAEEGTQTLSDIGTTAVIRKYRRRVDGSVNVVTRGHQRFHLQQYGLGILDQVTYGQIQIIAEDVPLTAHRISNGFLPHWAYRLNDSHRLAQRAANIWNQKIRVPNMDSLVEKPSLLSVHIAGKIPVSTGTRQRLLDVNDMNRLRMAIELLRNIDHIRCKTCRSTIARQRDILVMSNEGCLGAYVDPQGHVFEIMTVHTVNGLFPFEEYGFNWFPGYTCRNALCGRCGYRVGWHFTTTNEILRPGTFWGLETLQMAEEQIPQMEL</sequence>
<evidence type="ECO:0000313" key="2">
    <source>
        <dbReference type="Proteomes" id="UP001177021"/>
    </source>
</evidence>